<gene>
    <name evidence="2" type="ORF">S01H1_49893</name>
</gene>
<protein>
    <recommendedName>
        <fullName evidence="1">Anthranilate synthase component I N-terminal domain-containing protein</fullName>
    </recommendedName>
</protein>
<sequence length="162" mass="19230">MEILERTEKKVLKDIRNPIYVLRDLIKKLRPVTIKNLSPFQGGFVRYFNYDLIRKWEYLPGISPQDARIPESVFMFYRRLIIFDHLTHQIKVVAFAHLQKNDDLKKLYDQTCQEVDETIKILKHPLSSVSERDPLSFTDLDTNLNQKDFEKSVRKAKDHIVA</sequence>
<dbReference type="GO" id="GO:0000162">
    <property type="term" value="P:L-tryptophan biosynthetic process"/>
    <property type="evidence" value="ECO:0007669"/>
    <property type="project" value="TreeGrafter"/>
</dbReference>
<dbReference type="AlphaFoldDB" id="X0WMQ2"/>
<dbReference type="InterPro" id="IPR019999">
    <property type="entry name" value="Anth_synth_I-like"/>
</dbReference>
<dbReference type="InterPro" id="IPR005801">
    <property type="entry name" value="ADC_synthase"/>
</dbReference>
<name>X0WMQ2_9ZZZZ</name>
<feature type="domain" description="Anthranilate synthase component I N-terminal" evidence="1">
    <location>
        <begin position="14"/>
        <end position="90"/>
    </location>
</feature>
<dbReference type="PANTHER" id="PTHR11236">
    <property type="entry name" value="AMINOBENZOATE/ANTHRANILATE SYNTHASE"/>
    <property type="match status" value="1"/>
</dbReference>
<dbReference type="InterPro" id="IPR006805">
    <property type="entry name" value="Anth_synth_I_N"/>
</dbReference>
<feature type="non-terminal residue" evidence="2">
    <location>
        <position position="162"/>
    </location>
</feature>
<dbReference type="PANTHER" id="PTHR11236:SF9">
    <property type="entry name" value="ANTHRANILATE SYNTHASE COMPONENT 1"/>
    <property type="match status" value="1"/>
</dbReference>
<dbReference type="EMBL" id="BARS01032122">
    <property type="protein sequence ID" value="GAG25808.1"/>
    <property type="molecule type" value="Genomic_DNA"/>
</dbReference>
<proteinExistence type="predicted"/>
<dbReference type="Pfam" id="PF04715">
    <property type="entry name" value="Anth_synt_I_N"/>
    <property type="match status" value="1"/>
</dbReference>
<evidence type="ECO:0000259" key="1">
    <source>
        <dbReference type="Pfam" id="PF04715"/>
    </source>
</evidence>
<accession>X0WMQ2</accession>
<dbReference type="Gene3D" id="3.60.120.10">
    <property type="entry name" value="Anthranilate synthase"/>
    <property type="match status" value="1"/>
</dbReference>
<comment type="caution">
    <text evidence="2">The sequence shown here is derived from an EMBL/GenBank/DDBJ whole genome shotgun (WGS) entry which is preliminary data.</text>
</comment>
<dbReference type="SUPFAM" id="SSF56322">
    <property type="entry name" value="ADC synthase"/>
    <property type="match status" value="1"/>
</dbReference>
<reference evidence="2" key="1">
    <citation type="journal article" date="2014" name="Front. Microbiol.">
        <title>High frequency of phylogenetically diverse reductive dehalogenase-homologous genes in deep subseafloor sedimentary metagenomes.</title>
        <authorList>
            <person name="Kawai M."/>
            <person name="Futagami T."/>
            <person name="Toyoda A."/>
            <person name="Takaki Y."/>
            <person name="Nishi S."/>
            <person name="Hori S."/>
            <person name="Arai W."/>
            <person name="Tsubouchi T."/>
            <person name="Morono Y."/>
            <person name="Uchiyama I."/>
            <person name="Ito T."/>
            <person name="Fujiyama A."/>
            <person name="Inagaki F."/>
            <person name="Takami H."/>
        </authorList>
    </citation>
    <scope>NUCLEOTIDE SEQUENCE</scope>
    <source>
        <strain evidence="2">Expedition CK06-06</strain>
    </source>
</reference>
<evidence type="ECO:0000313" key="2">
    <source>
        <dbReference type="EMBL" id="GAG25808.1"/>
    </source>
</evidence>
<organism evidence="2">
    <name type="scientific">marine sediment metagenome</name>
    <dbReference type="NCBI Taxonomy" id="412755"/>
    <lineage>
        <taxon>unclassified sequences</taxon>
        <taxon>metagenomes</taxon>
        <taxon>ecological metagenomes</taxon>
    </lineage>
</organism>